<sequence length="391" mass="42238">MKIKERFNRLTAARKKIVIWSLIGAVLLVIVVTGYSSRSTHQPGQSGERVQNTRLEPDLMEKTIVREYRRKLEELEGHVSTMQRELERGRKELEATERSNQKPAQEKELPKIPEVDEIERGKAAFPPPMQPLAIGDEEGPHFASAGAPKEKKRIGKITVVKNDSLPKGDTKKKGRTVYLPPSFMEANLLTGFDAATSGTSKNSPEPLLLRIKTPAVLPNDIKAELSGCFVVAEAVGRLDKERADVRLVSLSCLSNEGKAVIDTQVKGFVTDADSKVGLSGRVVSRMGAATVRAIVAGLFEGAGDALKASTTTTSTSALGSTSTIDGSQVGKSALGTGLSQGAQTMSDFYLELVKQTTPVIEVSAAKKITVIISEGKELTIRDIKNNEFAQQ</sequence>
<dbReference type="Proteomes" id="UP000596092">
    <property type="component" value="Chromosome"/>
</dbReference>
<feature type="region of interest" description="Disordered" evidence="1">
    <location>
        <begin position="92"/>
        <end position="114"/>
    </location>
</feature>
<keyword evidence="2" id="KW-0472">Membrane</keyword>
<feature type="transmembrane region" description="Helical" evidence="2">
    <location>
        <begin position="17"/>
        <end position="36"/>
    </location>
</feature>
<keyword evidence="2" id="KW-1133">Transmembrane helix</keyword>
<evidence type="ECO:0000313" key="4">
    <source>
        <dbReference type="Proteomes" id="UP000596092"/>
    </source>
</evidence>
<dbReference type="CDD" id="cd16430">
    <property type="entry name" value="TraB"/>
    <property type="match status" value="1"/>
</dbReference>
<proteinExistence type="predicted"/>
<dbReference type="Pfam" id="PF03743">
    <property type="entry name" value="TrbI"/>
    <property type="match status" value="1"/>
</dbReference>
<keyword evidence="4" id="KW-1185">Reference proteome</keyword>
<organism evidence="3 4">
    <name type="scientific">Desulfobulbus oligotrophicus</name>
    <dbReference type="NCBI Taxonomy" id="1909699"/>
    <lineage>
        <taxon>Bacteria</taxon>
        <taxon>Pseudomonadati</taxon>
        <taxon>Thermodesulfobacteriota</taxon>
        <taxon>Desulfobulbia</taxon>
        <taxon>Desulfobulbales</taxon>
        <taxon>Desulfobulbaceae</taxon>
        <taxon>Desulfobulbus</taxon>
    </lineage>
</organism>
<gene>
    <name evidence="3" type="ORF">HP555_01715</name>
</gene>
<dbReference type="KEGG" id="dog:HP555_01715"/>
<dbReference type="RefSeq" id="WP_199263500.1">
    <property type="nucleotide sequence ID" value="NZ_CP054140.1"/>
</dbReference>
<keyword evidence="2" id="KW-0812">Transmembrane</keyword>
<evidence type="ECO:0000256" key="1">
    <source>
        <dbReference type="SAM" id="MobiDB-lite"/>
    </source>
</evidence>
<evidence type="ECO:0000313" key="3">
    <source>
        <dbReference type="EMBL" id="QQG64667.1"/>
    </source>
</evidence>
<dbReference type="AlphaFoldDB" id="A0A7T5VB85"/>
<dbReference type="InterPro" id="IPR005498">
    <property type="entry name" value="T4SS_VirB10/TraB/TrbI"/>
</dbReference>
<dbReference type="EMBL" id="CP054140">
    <property type="protein sequence ID" value="QQG64667.1"/>
    <property type="molecule type" value="Genomic_DNA"/>
</dbReference>
<reference evidence="3 4" key="1">
    <citation type="submission" date="2020-05" db="EMBL/GenBank/DDBJ databases">
        <title>Complete genome of Desulfobulbus oligotrophicus.</title>
        <authorList>
            <person name="Podar M."/>
        </authorList>
    </citation>
    <scope>NUCLEOTIDE SEQUENCE [LARGE SCALE GENOMIC DNA]</scope>
    <source>
        <strain evidence="3 4">Prop6</strain>
    </source>
</reference>
<accession>A0A7T5VB85</accession>
<evidence type="ECO:0000256" key="2">
    <source>
        <dbReference type="SAM" id="Phobius"/>
    </source>
</evidence>
<protein>
    <submittedName>
        <fullName evidence="3">Conjugal transfer protein TraB</fullName>
    </submittedName>
</protein>
<name>A0A7T5VB85_9BACT</name>